<evidence type="ECO:0000256" key="1">
    <source>
        <dbReference type="SAM" id="MobiDB-lite"/>
    </source>
</evidence>
<proteinExistence type="predicted"/>
<feature type="region of interest" description="Disordered" evidence="1">
    <location>
        <begin position="187"/>
        <end position="221"/>
    </location>
</feature>
<evidence type="ECO:0000313" key="2">
    <source>
        <dbReference type="EMBL" id="KAJ8375029.1"/>
    </source>
</evidence>
<protein>
    <submittedName>
        <fullName evidence="2">Uncharacterized protein</fullName>
    </submittedName>
</protein>
<dbReference type="Proteomes" id="UP001152622">
    <property type="component" value="Chromosome 2"/>
</dbReference>
<keyword evidence="3" id="KW-1185">Reference proteome</keyword>
<accession>A0A9Q1J831</accession>
<dbReference type="EMBL" id="JAINUF010000002">
    <property type="protein sequence ID" value="KAJ8375029.1"/>
    <property type="molecule type" value="Genomic_DNA"/>
</dbReference>
<dbReference type="OrthoDB" id="9944393at2759"/>
<gene>
    <name evidence="2" type="ORF">SKAU_G00056090</name>
</gene>
<feature type="compositionally biased region" description="Polar residues" evidence="1">
    <location>
        <begin position="192"/>
        <end position="201"/>
    </location>
</feature>
<name>A0A9Q1J831_SYNKA</name>
<dbReference type="AlphaFoldDB" id="A0A9Q1J831"/>
<organism evidence="2 3">
    <name type="scientific">Synaphobranchus kaupii</name>
    <name type="common">Kaup's arrowtooth eel</name>
    <dbReference type="NCBI Taxonomy" id="118154"/>
    <lineage>
        <taxon>Eukaryota</taxon>
        <taxon>Metazoa</taxon>
        <taxon>Chordata</taxon>
        <taxon>Craniata</taxon>
        <taxon>Vertebrata</taxon>
        <taxon>Euteleostomi</taxon>
        <taxon>Actinopterygii</taxon>
        <taxon>Neopterygii</taxon>
        <taxon>Teleostei</taxon>
        <taxon>Anguilliformes</taxon>
        <taxon>Synaphobranchidae</taxon>
        <taxon>Synaphobranchus</taxon>
    </lineage>
</organism>
<comment type="caution">
    <text evidence="2">The sequence shown here is derived from an EMBL/GenBank/DDBJ whole genome shotgun (WGS) entry which is preliminary data.</text>
</comment>
<evidence type="ECO:0000313" key="3">
    <source>
        <dbReference type="Proteomes" id="UP001152622"/>
    </source>
</evidence>
<reference evidence="2" key="1">
    <citation type="journal article" date="2023" name="Science">
        <title>Genome structures resolve the early diversification of teleost fishes.</title>
        <authorList>
            <person name="Parey E."/>
            <person name="Louis A."/>
            <person name="Montfort J."/>
            <person name="Bouchez O."/>
            <person name="Roques C."/>
            <person name="Iampietro C."/>
            <person name="Lluch J."/>
            <person name="Castinel A."/>
            <person name="Donnadieu C."/>
            <person name="Desvignes T."/>
            <person name="Floi Bucao C."/>
            <person name="Jouanno E."/>
            <person name="Wen M."/>
            <person name="Mejri S."/>
            <person name="Dirks R."/>
            <person name="Jansen H."/>
            <person name="Henkel C."/>
            <person name="Chen W.J."/>
            <person name="Zahm M."/>
            <person name="Cabau C."/>
            <person name="Klopp C."/>
            <person name="Thompson A.W."/>
            <person name="Robinson-Rechavi M."/>
            <person name="Braasch I."/>
            <person name="Lecointre G."/>
            <person name="Bobe J."/>
            <person name="Postlethwait J.H."/>
            <person name="Berthelot C."/>
            <person name="Roest Crollius H."/>
            <person name="Guiguen Y."/>
        </authorList>
    </citation>
    <scope>NUCLEOTIDE SEQUENCE</scope>
    <source>
        <strain evidence="2">WJC10195</strain>
    </source>
</reference>
<sequence length="221" mass="23617">MAVIWALCRDRHLFAEAHMYHWGITQLNSPCFQFSDPSQHASPDTALAVTSYNESHEHSGGRAGPHDTMKRSLQVLRYRLLSVLAILAAPAGLLSSAQELYPSRAPQESISMVKQSPFSASPLDPVAWEDGSSSGTWDTRGSRLLTGSIQPTVAFVASGSWHTSTDEATSARTNHSNSTDTATLVNAAISFDSDSPGNGLTSPHGGSEERRALSVSSARPP</sequence>